<keyword evidence="2" id="KW-1185">Reference proteome</keyword>
<dbReference type="AlphaFoldDB" id="A0A1K2ILD2"/>
<dbReference type="STRING" id="1612149.SAMN05216324_104135"/>
<dbReference type="OrthoDB" id="1258379at2"/>
<organism evidence="1 2">
    <name type="scientific">Chryseobacterium limigenitum</name>
    <dbReference type="NCBI Taxonomy" id="1612149"/>
    <lineage>
        <taxon>Bacteria</taxon>
        <taxon>Pseudomonadati</taxon>
        <taxon>Bacteroidota</taxon>
        <taxon>Flavobacteriia</taxon>
        <taxon>Flavobacteriales</taxon>
        <taxon>Weeksellaceae</taxon>
        <taxon>Chryseobacterium group</taxon>
        <taxon>Chryseobacterium</taxon>
    </lineage>
</organism>
<evidence type="ECO:0000313" key="2">
    <source>
        <dbReference type="Proteomes" id="UP000182034"/>
    </source>
</evidence>
<sequence length="136" mass="16622">MKYLVIENRQQEIDECLYDIADFFWNNGNEVYISNNYNNENDYRDFVKHCDWVVLLIYGDCSLVSFFENEQHKLQREFNLEKSNSKKLMLVFSINGVYSNAIPFPHKIFHFDRLDQNELKHFFSWCKRLNLFDKQR</sequence>
<reference evidence="2" key="1">
    <citation type="submission" date="2016-10" db="EMBL/GenBank/DDBJ databases">
        <authorList>
            <person name="Varghese N."/>
            <person name="Submissions S."/>
        </authorList>
    </citation>
    <scope>NUCLEOTIDE SEQUENCE [LARGE SCALE GENOMIC DNA]</scope>
    <source>
        <strain evidence="2">SUR2</strain>
    </source>
</reference>
<gene>
    <name evidence="1" type="ORF">SAMN05216324_104135</name>
</gene>
<dbReference type="Proteomes" id="UP000182034">
    <property type="component" value="Unassembled WGS sequence"/>
</dbReference>
<dbReference type="EMBL" id="FPKW01000004">
    <property type="protein sequence ID" value="SFZ93110.1"/>
    <property type="molecule type" value="Genomic_DNA"/>
</dbReference>
<accession>A0A1K2ILD2</accession>
<protein>
    <submittedName>
        <fullName evidence="1">Uncharacterized protein</fullName>
    </submittedName>
</protein>
<proteinExistence type="predicted"/>
<evidence type="ECO:0000313" key="1">
    <source>
        <dbReference type="EMBL" id="SFZ93110.1"/>
    </source>
</evidence>
<dbReference type="RefSeq" id="WP_072408689.1">
    <property type="nucleotide sequence ID" value="NZ_FPKW01000004.1"/>
</dbReference>
<name>A0A1K2ILD2_9FLAO</name>